<keyword evidence="5" id="KW-0560">Oxidoreductase</keyword>
<keyword evidence="9" id="KW-1185">Reference proteome</keyword>
<sequence>MSASRAPRAGDAVVASPVVELTRRLERAARPGGPFHPAALAALDRAEEFPAAGCSVLDDFGLHEHYVPAALGGRLHQLTDVIALLRAVARHDLTTAVAHGKTLLGAASLWVAAGPEQAKEAAAAVLDGSVLSWALTERDHGSDLFASELTATPVPEGLRLDGEKWLINNATRGDRLCVLARTSPEGGARGFSVLLVDKRTLPAGSHTPLAKCRTHGIRGADISGIAFHGATVPASALVGAEGTGLETVLKALQLTRTVCTALSLGAADHGLRLAVRFTVERELYGRTLAELPRVRQILGDRAGAMLLAEAVAVLSARSAQTLPGELSAVSALAKAYVPTSTQATLDAFAELLGVRSFLTEAYADGMFPKLERDHRVVGIFDGSTLVNRSALIEQFGSLVRGWKRGWADLDALGAAAALDRELPEFDPHALRLISSRGCGAVQALPVVVRACAELAGAGLLPAAVVEAARRLAEAAEPLHEEMAALKPGAGPAPTAAFHLAERYEALYAGAACLWLAVRNPDRLAAATAADHDPLWHDARWIRAALGRALHGLGAAPGDDAAQACRELGDLLIAAPEAPLTLLDPSAPAAPARGEEREYS</sequence>
<comment type="similarity">
    <text evidence="2 5">Belongs to the acyl-CoA dehydrogenase family.</text>
</comment>
<gene>
    <name evidence="8" type="ORF">GCM10010253_12720</name>
</gene>
<dbReference type="Gene3D" id="1.20.140.10">
    <property type="entry name" value="Butyryl-CoA Dehydrogenase, subunit A, domain 3"/>
    <property type="match status" value="1"/>
</dbReference>
<keyword evidence="4 5" id="KW-0274">FAD</keyword>
<evidence type="ECO:0000259" key="7">
    <source>
        <dbReference type="Pfam" id="PF02770"/>
    </source>
</evidence>
<dbReference type="InterPro" id="IPR006091">
    <property type="entry name" value="Acyl-CoA_Oxase/DH_mid-dom"/>
</dbReference>
<dbReference type="PANTHER" id="PTHR43884">
    <property type="entry name" value="ACYL-COA DEHYDROGENASE"/>
    <property type="match status" value="1"/>
</dbReference>
<name>A0ABQ2SUD2_STRBA</name>
<evidence type="ECO:0000313" key="8">
    <source>
        <dbReference type="EMBL" id="GGS40461.1"/>
    </source>
</evidence>
<dbReference type="PANTHER" id="PTHR43884:SF19">
    <property type="entry name" value="ACYL-COA DEHYDROGENASE FADE4-RELATED"/>
    <property type="match status" value="1"/>
</dbReference>
<evidence type="ECO:0000256" key="2">
    <source>
        <dbReference type="ARBA" id="ARBA00009347"/>
    </source>
</evidence>
<dbReference type="Gene3D" id="1.10.540.10">
    <property type="entry name" value="Acyl-CoA dehydrogenase/oxidase, N-terminal domain"/>
    <property type="match status" value="1"/>
</dbReference>
<reference evidence="9" key="1">
    <citation type="journal article" date="2019" name="Int. J. Syst. Evol. Microbiol.">
        <title>The Global Catalogue of Microorganisms (GCM) 10K type strain sequencing project: providing services to taxonomists for standard genome sequencing and annotation.</title>
        <authorList>
            <consortium name="The Broad Institute Genomics Platform"/>
            <consortium name="The Broad Institute Genome Sequencing Center for Infectious Disease"/>
            <person name="Wu L."/>
            <person name="Ma J."/>
        </authorList>
    </citation>
    <scope>NUCLEOTIDE SEQUENCE [LARGE SCALE GENOMIC DNA]</scope>
    <source>
        <strain evidence="9">JCM 4350</strain>
    </source>
</reference>
<dbReference type="Pfam" id="PF00441">
    <property type="entry name" value="Acyl-CoA_dh_1"/>
    <property type="match status" value="1"/>
</dbReference>
<evidence type="ECO:0000313" key="9">
    <source>
        <dbReference type="Proteomes" id="UP000659767"/>
    </source>
</evidence>
<comment type="cofactor">
    <cofactor evidence="1 5">
        <name>FAD</name>
        <dbReference type="ChEBI" id="CHEBI:57692"/>
    </cofactor>
</comment>
<protein>
    <submittedName>
        <fullName evidence="8">Acyl-CoA dehydrogenase</fullName>
    </submittedName>
</protein>
<dbReference type="InterPro" id="IPR036250">
    <property type="entry name" value="AcylCo_DH-like_C"/>
</dbReference>
<dbReference type="InterPro" id="IPR009100">
    <property type="entry name" value="AcylCoA_DH/oxidase_NM_dom_sf"/>
</dbReference>
<accession>A0ABQ2SUD2</accession>
<proteinExistence type="inferred from homology"/>
<feature type="domain" description="Acyl-CoA dehydrogenase/oxidase C-terminal" evidence="6">
    <location>
        <begin position="242"/>
        <end position="392"/>
    </location>
</feature>
<feature type="domain" description="Acyl-CoA oxidase/dehydrogenase middle" evidence="7">
    <location>
        <begin position="133"/>
        <end position="228"/>
    </location>
</feature>
<evidence type="ECO:0000256" key="3">
    <source>
        <dbReference type="ARBA" id="ARBA00022630"/>
    </source>
</evidence>
<comment type="caution">
    <text evidence="8">The sequence shown here is derived from an EMBL/GenBank/DDBJ whole genome shotgun (WGS) entry which is preliminary data.</text>
</comment>
<evidence type="ECO:0000256" key="1">
    <source>
        <dbReference type="ARBA" id="ARBA00001974"/>
    </source>
</evidence>
<dbReference type="SUPFAM" id="SSF47203">
    <property type="entry name" value="Acyl-CoA dehydrogenase C-terminal domain-like"/>
    <property type="match status" value="1"/>
</dbReference>
<dbReference type="CDD" id="cd00567">
    <property type="entry name" value="ACAD"/>
    <property type="match status" value="1"/>
</dbReference>
<dbReference type="InterPro" id="IPR046373">
    <property type="entry name" value="Acyl-CoA_Oxase/DH_mid-dom_sf"/>
</dbReference>
<dbReference type="Pfam" id="PF02770">
    <property type="entry name" value="Acyl-CoA_dh_M"/>
    <property type="match status" value="1"/>
</dbReference>
<evidence type="ECO:0000259" key="6">
    <source>
        <dbReference type="Pfam" id="PF00441"/>
    </source>
</evidence>
<dbReference type="InterPro" id="IPR037069">
    <property type="entry name" value="AcylCoA_DH/ox_N_sf"/>
</dbReference>
<dbReference type="Proteomes" id="UP000659767">
    <property type="component" value="Unassembled WGS sequence"/>
</dbReference>
<dbReference type="InterPro" id="IPR009075">
    <property type="entry name" value="AcylCo_DH/oxidase_C"/>
</dbReference>
<keyword evidence="3 5" id="KW-0285">Flavoprotein</keyword>
<dbReference type="RefSeq" id="WP_199887693.1">
    <property type="nucleotide sequence ID" value="NZ_BMSZ01000003.1"/>
</dbReference>
<evidence type="ECO:0000256" key="5">
    <source>
        <dbReference type="RuleBase" id="RU362125"/>
    </source>
</evidence>
<dbReference type="Gene3D" id="2.40.110.10">
    <property type="entry name" value="Butyryl-CoA Dehydrogenase, subunit A, domain 2"/>
    <property type="match status" value="1"/>
</dbReference>
<evidence type="ECO:0000256" key="4">
    <source>
        <dbReference type="ARBA" id="ARBA00022827"/>
    </source>
</evidence>
<dbReference type="EMBL" id="BMSZ01000003">
    <property type="protein sequence ID" value="GGS40461.1"/>
    <property type="molecule type" value="Genomic_DNA"/>
</dbReference>
<dbReference type="SUPFAM" id="SSF56645">
    <property type="entry name" value="Acyl-CoA dehydrogenase NM domain-like"/>
    <property type="match status" value="1"/>
</dbReference>
<organism evidence="8 9">
    <name type="scientific">Streptomyces badius</name>
    <dbReference type="NCBI Taxonomy" id="1941"/>
    <lineage>
        <taxon>Bacteria</taxon>
        <taxon>Bacillati</taxon>
        <taxon>Actinomycetota</taxon>
        <taxon>Actinomycetes</taxon>
        <taxon>Kitasatosporales</taxon>
        <taxon>Streptomycetaceae</taxon>
        <taxon>Streptomyces</taxon>
    </lineage>
</organism>